<dbReference type="Proteomes" id="UP000622890">
    <property type="component" value="Unassembled WGS sequence"/>
</dbReference>
<protein>
    <submittedName>
        <fullName evidence="1">Uncharacterized protein</fullName>
    </submittedName>
</protein>
<keyword evidence="2" id="KW-1185">Reference proteome</keyword>
<organism evidence="1 2">
    <name type="scientific">Noviherbaspirillum pedocola</name>
    <dbReference type="NCBI Taxonomy" id="2801341"/>
    <lineage>
        <taxon>Bacteria</taxon>
        <taxon>Pseudomonadati</taxon>
        <taxon>Pseudomonadota</taxon>
        <taxon>Betaproteobacteria</taxon>
        <taxon>Burkholderiales</taxon>
        <taxon>Oxalobacteraceae</taxon>
        <taxon>Noviherbaspirillum</taxon>
    </lineage>
</organism>
<evidence type="ECO:0000313" key="1">
    <source>
        <dbReference type="EMBL" id="MBK4737994.1"/>
    </source>
</evidence>
<accession>A0A934WA20</accession>
<evidence type="ECO:0000313" key="2">
    <source>
        <dbReference type="Proteomes" id="UP000622890"/>
    </source>
</evidence>
<dbReference type="RefSeq" id="WP_200596840.1">
    <property type="nucleotide sequence ID" value="NZ_JAEPBG010000016.1"/>
</dbReference>
<proteinExistence type="predicted"/>
<sequence>MPAGIRSDIRLAETFATGKPIREYAAKSRDARAYAALAGTPVPAWMPAGQALQAMAAALD</sequence>
<dbReference type="EMBL" id="JAEPBG010000016">
    <property type="protein sequence ID" value="MBK4737994.1"/>
    <property type="molecule type" value="Genomic_DNA"/>
</dbReference>
<comment type="caution">
    <text evidence="1">The sequence shown here is derived from an EMBL/GenBank/DDBJ whole genome shotgun (WGS) entry which is preliminary data.</text>
</comment>
<reference evidence="1" key="1">
    <citation type="submission" date="2021-01" db="EMBL/GenBank/DDBJ databases">
        <title>Genome sequence of strain Noviherbaspirillum sp. DKR-6.</title>
        <authorList>
            <person name="Chaudhary D.K."/>
        </authorList>
    </citation>
    <scope>NUCLEOTIDE SEQUENCE</scope>
    <source>
        <strain evidence="1">DKR-6</strain>
    </source>
</reference>
<name>A0A934WA20_9BURK</name>
<dbReference type="AlphaFoldDB" id="A0A934WA20"/>
<gene>
    <name evidence="1" type="ORF">JJB74_25510</name>
</gene>